<feature type="transmembrane region" description="Helical" evidence="1">
    <location>
        <begin position="52"/>
        <end position="68"/>
    </location>
</feature>
<dbReference type="GO" id="GO:0005886">
    <property type="term" value="C:plasma membrane"/>
    <property type="evidence" value="ECO:0007669"/>
    <property type="project" value="TreeGrafter"/>
</dbReference>
<dbReference type="PANTHER" id="PTHR39594:SF1">
    <property type="entry name" value="PROTEIN YCHQ"/>
    <property type="match status" value="1"/>
</dbReference>
<keyword evidence="3" id="KW-1185">Reference proteome</keyword>
<evidence type="ECO:0000313" key="3">
    <source>
        <dbReference type="Proteomes" id="UP000316473"/>
    </source>
</evidence>
<dbReference type="PIRSF" id="PIRSF005610">
    <property type="entry name" value="SirB"/>
    <property type="match status" value="1"/>
</dbReference>
<dbReference type="AlphaFoldDB" id="A0A4Y1YIG4"/>
<dbReference type="EMBL" id="AP019755">
    <property type="protein sequence ID" value="BBL33876.1"/>
    <property type="molecule type" value="Genomic_DNA"/>
</dbReference>
<dbReference type="Proteomes" id="UP000316473">
    <property type="component" value="Chromosome"/>
</dbReference>
<organism evidence="2 3">
    <name type="scientific">Nitrosomonas stercoris</name>
    <dbReference type="NCBI Taxonomy" id="1444684"/>
    <lineage>
        <taxon>Bacteria</taxon>
        <taxon>Pseudomonadati</taxon>
        <taxon>Pseudomonadota</taxon>
        <taxon>Betaproteobacteria</taxon>
        <taxon>Nitrosomonadales</taxon>
        <taxon>Nitrosomonadaceae</taxon>
        <taxon>Nitrosomonas</taxon>
    </lineage>
</organism>
<proteinExistence type="predicted"/>
<reference evidence="2 3" key="1">
    <citation type="submission" date="2019-06" db="EMBL/GenBank/DDBJ databases">
        <title>Nitrosomonas stercoris KYUHI-S whole genome shotgun sequence.</title>
        <authorList>
            <person name="Nakagawa T."/>
            <person name="Tsuchiya Y."/>
            <person name="Takahashi R."/>
        </authorList>
    </citation>
    <scope>NUCLEOTIDE SEQUENCE [LARGE SCALE GENOMIC DNA]</scope>
    <source>
        <strain evidence="2 3">KYUHI-S</strain>
    </source>
</reference>
<dbReference type="InterPro" id="IPR007360">
    <property type="entry name" value="SirB"/>
</dbReference>
<dbReference type="Pfam" id="PF04247">
    <property type="entry name" value="SirB"/>
    <property type="match status" value="1"/>
</dbReference>
<sequence>MIFDYLTLKYIHVTSVIISYTLFLLRGIWMFRSSPLLRQRWVKITPHVNDTILLLSAITMAVIAHRNPLVEHWLAAKIIGLLIYIVLGYTAFKLAKVRQTKVITWILAQVVFAYIVLVALTKNPLVFF</sequence>
<evidence type="ECO:0000313" key="2">
    <source>
        <dbReference type="EMBL" id="BBL33876.1"/>
    </source>
</evidence>
<evidence type="ECO:0000256" key="1">
    <source>
        <dbReference type="SAM" id="Phobius"/>
    </source>
</evidence>
<keyword evidence="1" id="KW-0812">Transmembrane</keyword>
<feature type="transmembrane region" description="Helical" evidence="1">
    <location>
        <begin position="12"/>
        <end position="31"/>
    </location>
</feature>
<feature type="transmembrane region" description="Helical" evidence="1">
    <location>
        <begin position="74"/>
        <end position="95"/>
    </location>
</feature>
<name>A0A4Y1YIG4_9PROT</name>
<keyword evidence="1" id="KW-0472">Membrane</keyword>
<accession>A0A4Y1YIG4</accession>
<dbReference type="PANTHER" id="PTHR39594">
    <property type="entry name" value="PROTEIN YCHQ"/>
    <property type="match status" value="1"/>
</dbReference>
<dbReference type="KEGG" id="nst:Nstercoris_00102"/>
<protein>
    <submittedName>
        <fullName evidence="2">Protein YchQ</fullName>
    </submittedName>
</protein>
<feature type="transmembrane region" description="Helical" evidence="1">
    <location>
        <begin position="102"/>
        <end position="120"/>
    </location>
</feature>
<gene>
    <name evidence="2" type="ORF">Nstercoris_00102</name>
</gene>
<keyword evidence="1" id="KW-1133">Transmembrane helix</keyword>